<dbReference type="Proteomes" id="UP000271426">
    <property type="component" value="Chromosome"/>
</dbReference>
<evidence type="ECO:0000313" key="5">
    <source>
        <dbReference type="Proteomes" id="UP000271426"/>
    </source>
</evidence>
<dbReference type="PANTHER" id="PTHR33449">
    <property type="entry name" value="NUCLEOID-ASSOCIATED PROTEIN YBAB"/>
    <property type="match status" value="1"/>
</dbReference>
<dbReference type="NCBIfam" id="TIGR00103">
    <property type="entry name" value="DNA_YbaB_EbfC"/>
    <property type="match status" value="1"/>
</dbReference>
<dbReference type="PANTHER" id="PTHR33449:SF1">
    <property type="entry name" value="NUCLEOID-ASSOCIATED PROTEIN YBAB"/>
    <property type="match status" value="1"/>
</dbReference>
<evidence type="ECO:0000313" key="4">
    <source>
        <dbReference type="EMBL" id="AZA10220.1"/>
    </source>
</evidence>
<dbReference type="InterPro" id="IPR036894">
    <property type="entry name" value="YbaB-like_sf"/>
</dbReference>
<keyword evidence="3" id="KW-0175">Coiled coil</keyword>
<name>A0A3G6J1I0_9CORY</name>
<dbReference type="Gene3D" id="3.30.1310.10">
    <property type="entry name" value="Nucleoid-associated protein YbaB-like domain"/>
    <property type="match status" value="1"/>
</dbReference>
<comment type="function">
    <text evidence="2">Binds to DNA and alters its conformation. May be involved in regulation of gene expression, nucleoid organization and DNA protection.</text>
</comment>
<dbReference type="AlphaFoldDB" id="A0A3G6J1I0"/>
<feature type="coiled-coil region" evidence="3">
    <location>
        <begin position="33"/>
        <end position="60"/>
    </location>
</feature>
<accession>A0A3G6J1I0</accession>
<dbReference type="GO" id="GO:0043590">
    <property type="term" value="C:bacterial nucleoid"/>
    <property type="evidence" value="ECO:0007669"/>
    <property type="project" value="UniProtKB-UniRule"/>
</dbReference>
<reference evidence="4 5" key="1">
    <citation type="submission" date="2018-11" db="EMBL/GenBank/DDBJ databases">
        <authorList>
            <person name="Kleinhagauer T."/>
            <person name="Glaeser S.P."/>
            <person name="Spergser J."/>
            <person name="Ruckert C."/>
            <person name="Kaempfer P."/>
            <person name="Busse H.-J."/>
        </authorList>
    </citation>
    <scope>NUCLEOTIDE SEQUENCE [LARGE SCALE GENOMIC DNA]</scope>
    <source>
        <strain evidence="4 5">812CH</strain>
    </source>
</reference>
<comment type="subunit">
    <text evidence="2">Homodimer.</text>
</comment>
<evidence type="ECO:0000256" key="1">
    <source>
        <dbReference type="ARBA" id="ARBA00023125"/>
    </source>
</evidence>
<comment type="similarity">
    <text evidence="2">Belongs to the YbaB/EbfC family.</text>
</comment>
<dbReference type="HAMAP" id="MF_00274">
    <property type="entry name" value="DNA_YbaB_EbfC"/>
    <property type="match status" value="1"/>
</dbReference>
<evidence type="ECO:0000256" key="3">
    <source>
        <dbReference type="SAM" id="Coils"/>
    </source>
</evidence>
<proteinExistence type="inferred from homology"/>
<dbReference type="Pfam" id="PF02575">
    <property type="entry name" value="YbaB_DNA_bd"/>
    <property type="match status" value="1"/>
</dbReference>
<keyword evidence="2" id="KW-0963">Cytoplasm</keyword>
<evidence type="ECO:0000256" key="2">
    <source>
        <dbReference type="HAMAP-Rule" id="MF_00274"/>
    </source>
</evidence>
<protein>
    <recommendedName>
        <fullName evidence="2">Nucleoid-associated protein CPPEL_10615</fullName>
    </recommendedName>
</protein>
<dbReference type="GO" id="GO:0005829">
    <property type="term" value="C:cytosol"/>
    <property type="evidence" value="ECO:0007669"/>
    <property type="project" value="TreeGrafter"/>
</dbReference>
<dbReference type="KEGG" id="cpso:CPPEL_10615"/>
<gene>
    <name evidence="4" type="ORF">CPPEL_10615</name>
</gene>
<dbReference type="GO" id="GO:0003677">
    <property type="term" value="F:DNA binding"/>
    <property type="evidence" value="ECO:0007669"/>
    <property type="project" value="UniProtKB-UniRule"/>
</dbReference>
<dbReference type="SUPFAM" id="SSF82607">
    <property type="entry name" value="YbaB-like"/>
    <property type="match status" value="1"/>
</dbReference>
<sequence>MQSPSKGCLVHLARANFLTAHLKGNVNMTQPDMNELMQQAAQMQAQLKAAEQEILESTVTGTAGNGLVSIDLGGNGVMRNISIDKQVVDPEDVDTLQDLIMGAFADAHTKLGELAEQKMGPVQQMFDTMPGMF</sequence>
<keyword evidence="1 2" id="KW-0238">DNA-binding</keyword>
<keyword evidence="5" id="KW-1185">Reference proteome</keyword>
<organism evidence="4 5">
    <name type="scientific">Corynebacterium pseudopelargi</name>
    <dbReference type="NCBI Taxonomy" id="2080757"/>
    <lineage>
        <taxon>Bacteria</taxon>
        <taxon>Bacillati</taxon>
        <taxon>Actinomycetota</taxon>
        <taxon>Actinomycetes</taxon>
        <taxon>Mycobacteriales</taxon>
        <taxon>Corynebacteriaceae</taxon>
        <taxon>Corynebacterium</taxon>
    </lineage>
</organism>
<dbReference type="InterPro" id="IPR004401">
    <property type="entry name" value="YbaB/EbfC"/>
</dbReference>
<dbReference type="EMBL" id="CP033898">
    <property type="protein sequence ID" value="AZA10220.1"/>
    <property type="molecule type" value="Genomic_DNA"/>
</dbReference>
<comment type="subcellular location">
    <subcellularLocation>
        <location evidence="2">Cytoplasm</location>
        <location evidence="2">Nucleoid</location>
    </subcellularLocation>
</comment>